<dbReference type="GO" id="GO:0000177">
    <property type="term" value="C:cytoplasmic exosome (RNase complex)"/>
    <property type="evidence" value="ECO:0007669"/>
    <property type="project" value="TreeGrafter"/>
</dbReference>
<organism evidence="12 13">
    <name type="scientific">Pseudolycoriella hygida</name>
    <dbReference type="NCBI Taxonomy" id="35572"/>
    <lineage>
        <taxon>Eukaryota</taxon>
        <taxon>Metazoa</taxon>
        <taxon>Ecdysozoa</taxon>
        <taxon>Arthropoda</taxon>
        <taxon>Hexapoda</taxon>
        <taxon>Insecta</taxon>
        <taxon>Pterygota</taxon>
        <taxon>Neoptera</taxon>
        <taxon>Endopterygota</taxon>
        <taxon>Diptera</taxon>
        <taxon>Nematocera</taxon>
        <taxon>Sciaroidea</taxon>
        <taxon>Sciaridae</taxon>
        <taxon>Pseudolycoriella</taxon>
    </lineage>
</organism>
<dbReference type="GO" id="GO:0016075">
    <property type="term" value="P:rRNA catabolic process"/>
    <property type="evidence" value="ECO:0007669"/>
    <property type="project" value="TreeGrafter"/>
</dbReference>
<dbReference type="Pfam" id="PF01138">
    <property type="entry name" value="RNase_PH"/>
    <property type="match status" value="1"/>
</dbReference>
<keyword evidence="4" id="KW-0963">Cytoplasm</keyword>
<dbReference type="GO" id="GO:0000176">
    <property type="term" value="C:nuclear exosome (RNase complex)"/>
    <property type="evidence" value="ECO:0007669"/>
    <property type="project" value="TreeGrafter"/>
</dbReference>
<keyword evidence="7" id="KW-0694">RNA-binding</keyword>
<evidence type="ECO:0000256" key="2">
    <source>
        <dbReference type="ARBA" id="ARBA00004604"/>
    </source>
</evidence>
<accession>A0A9Q0NH56</accession>
<dbReference type="InterPro" id="IPR020568">
    <property type="entry name" value="Ribosomal_Su5_D2-typ_SF"/>
</dbReference>
<evidence type="ECO:0000259" key="10">
    <source>
        <dbReference type="Pfam" id="PF01138"/>
    </source>
</evidence>
<dbReference type="Proteomes" id="UP001151699">
    <property type="component" value="Chromosome A"/>
</dbReference>
<dbReference type="CDD" id="cd11369">
    <property type="entry name" value="RNase_PH_RRP43"/>
    <property type="match status" value="1"/>
</dbReference>
<evidence type="ECO:0000313" key="12">
    <source>
        <dbReference type="EMBL" id="KAJ6649441.1"/>
    </source>
</evidence>
<dbReference type="PANTHER" id="PTHR11097">
    <property type="entry name" value="EXOSOME COMPLEX EXONUCLEASE RIBOSOMAL RNA PROCESSING PROTEIN"/>
    <property type="match status" value="1"/>
</dbReference>
<dbReference type="InterPro" id="IPR050590">
    <property type="entry name" value="Exosome_comp_Rrp42_subfam"/>
</dbReference>
<evidence type="ECO:0000256" key="7">
    <source>
        <dbReference type="ARBA" id="ARBA00022884"/>
    </source>
</evidence>
<comment type="subcellular location">
    <subcellularLocation>
        <location evidence="1">Cytoplasm</location>
    </subcellularLocation>
    <subcellularLocation>
        <location evidence="2">Nucleus</location>
        <location evidence="2">Nucleolus</location>
    </subcellularLocation>
</comment>
<evidence type="ECO:0000256" key="5">
    <source>
        <dbReference type="ARBA" id="ARBA00022552"/>
    </source>
</evidence>
<dbReference type="SUPFAM" id="SSF54211">
    <property type="entry name" value="Ribosomal protein S5 domain 2-like"/>
    <property type="match status" value="1"/>
</dbReference>
<reference evidence="12" key="1">
    <citation type="submission" date="2022-07" db="EMBL/GenBank/DDBJ databases">
        <authorList>
            <person name="Trinca V."/>
            <person name="Uliana J.V.C."/>
            <person name="Torres T.T."/>
            <person name="Ward R.J."/>
            <person name="Monesi N."/>
        </authorList>
    </citation>
    <scope>NUCLEOTIDE SEQUENCE</scope>
    <source>
        <strain evidence="12">HSMRA1968</strain>
        <tissue evidence="12">Whole embryos</tissue>
    </source>
</reference>
<dbReference type="GO" id="GO:0071035">
    <property type="term" value="P:nuclear polyadenylation-dependent rRNA catabolic process"/>
    <property type="evidence" value="ECO:0007669"/>
    <property type="project" value="TreeGrafter"/>
</dbReference>
<comment type="similarity">
    <text evidence="3">Belongs to the RNase PH family.</text>
</comment>
<dbReference type="PANTHER" id="PTHR11097:SF9">
    <property type="entry name" value="EXOSOME COMPLEX COMPONENT RRP43"/>
    <property type="match status" value="1"/>
</dbReference>
<keyword evidence="8" id="KW-0539">Nucleus</keyword>
<gene>
    <name evidence="12" type="primary">EXOSC8</name>
    <name evidence="12" type="ORF">Bhyg_04676</name>
</gene>
<dbReference type="GO" id="GO:0071038">
    <property type="term" value="P:TRAMP-dependent tRNA surveillance pathway"/>
    <property type="evidence" value="ECO:0007669"/>
    <property type="project" value="TreeGrafter"/>
</dbReference>
<protein>
    <recommendedName>
        <fullName evidence="9">Ribosomal RNA-processing protein 43</fullName>
    </recommendedName>
</protein>
<dbReference type="GO" id="GO:0034476">
    <property type="term" value="P:U5 snRNA 3'-end processing"/>
    <property type="evidence" value="ECO:0007669"/>
    <property type="project" value="TreeGrafter"/>
</dbReference>
<dbReference type="OrthoDB" id="45882at2759"/>
<proteinExistence type="inferred from homology"/>
<dbReference type="GO" id="GO:0034475">
    <property type="term" value="P:U4 snRNA 3'-end processing"/>
    <property type="evidence" value="ECO:0007669"/>
    <property type="project" value="TreeGrafter"/>
</dbReference>
<dbReference type="FunFam" id="3.30.230.70:FF:000017">
    <property type="entry name" value="Exosome complex component Rrp42"/>
    <property type="match status" value="1"/>
</dbReference>
<evidence type="ECO:0000259" key="11">
    <source>
        <dbReference type="Pfam" id="PF03725"/>
    </source>
</evidence>
<evidence type="ECO:0000256" key="1">
    <source>
        <dbReference type="ARBA" id="ARBA00004496"/>
    </source>
</evidence>
<dbReference type="InterPro" id="IPR033196">
    <property type="entry name" value="Rrp43"/>
</dbReference>
<dbReference type="GO" id="GO:0005730">
    <property type="term" value="C:nucleolus"/>
    <property type="evidence" value="ECO:0007669"/>
    <property type="project" value="UniProtKB-SubCell"/>
</dbReference>
<dbReference type="GO" id="GO:0071028">
    <property type="term" value="P:nuclear mRNA surveillance"/>
    <property type="evidence" value="ECO:0007669"/>
    <property type="project" value="TreeGrafter"/>
</dbReference>
<dbReference type="SUPFAM" id="SSF55666">
    <property type="entry name" value="Ribonuclease PH domain 2-like"/>
    <property type="match status" value="1"/>
</dbReference>
<evidence type="ECO:0000256" key="9">
    <source>
        <dbReference type="ARBA" id="ARBA00030617"/>
    </source>
</evidence>
<evidence type="ECO:0000256" key="6">
    <source>
        <dbReference type="ARBA" id="ARBA00022835"/>
    </source>
</evidence>
<keyword evidence="6" id="KW-0271">Exosome</keyword>
<feature type="domain" description="Exoribonuclease phosphorolytic" evidence="10">
    <location>
        <begin position="34"/>
        <end position="169"/>
    </location>
</feature>
<comment type="caution">
    <text evidence="12">The sequence shown here is derived from an EMBL/GenBank/DDBJ whole genome shotgun (WGS) entry which is preliminary data.</text>
</comment>
<feature type="domain" description="Exoribonuclease phosphorolytic" evidence="11">
    <location>
        <begin position="195"/>
        <end position="259"/>
    </location>
</feature>
<dbReference type="AlphaFoldDB" id="A0A9Q0NH56"/>
<dbReference type="EMBL" id="WJQU01000001">
    <property type="protein sequence ID" value="KAJ6649441.1"/>
    <property type="molecule type" value="Genomic_DNA"/>
</dbReference>
<dbReference type="Pfam" id="PF03725">
    <property type="entry name" value="RNase_PH_C"/>
    <property type="match status" value="1"/>
</dbReference>
<dbReference type="InterPro" id="IPR001247">
    <property type="entry name" value="ExoRNase_PH_dom1"/>
</dbReference>
<dbReference type="GO" id="GO:0034473">
    <property type="term" value="P:U1 snRNA 3'-end processing"/>
    <property type="evidence" value="ECO:0007669"/>
    <property type="project" value="TreeGrafter"/>
</dbReference>
<dbReference type="InterPro" id="IPR015847">
    <property type="entry name" value="ExoRNase_PH_dom2"/>
</dbReference>
<dbReference type="InterPro" id="IPR027408">
    <property type="entry name" value="PNPase/RNase_PH_dom_sf"/>
</dbReference>
<dbReference type="GO" id="GO:0035925">
    <property type="term" value="F:mRNA 3'-UTR AU-rich region binding"/>
    <property type="evidence" value="ECO:0007669"/>
    <property type="project" value="TreeGrafter"/>
</dbReference>
<evidence type="ECO:0000313" key="13">
    <source>
        <dbReference type="Proteomes" id="UP001151699"/>
    </source>
</evidence>
<sequence length="275" mass="30094">MNTSTIQYKIIHPVKFYRDYVTNDIRPDGRALDQFRPAIINVSSIGTADGSAIVKIGNTTVVCGIKAELAKPKASEPENGFIVPNIELSPLCSPKFRPGAPTEEAQVCAKTLSDLIENSKCVKLSDLCVAKERLVWTLYCDLVCFDHDGCIIDAAIIALVAALKTLRLPLVEYDYDTNTYKVNEDERNYIPVRTLPVASSFMVFDDNVIITDPNAEEEGLSTGSATIAVCDGELCLIHLPGGSPLTPIQLEKCLIQALQREKSLLSLFKSVVESK</sequence>
<dbReference type="Gene3D" id="3.30.230.70">
    <property type="entry name" value="GHMP Kinase, N-terminal domain"/>
    <property type="match status" value="1"/>
</dbReference>
<keyword evidence="13" id="KW-1185">Reference proteome</keyword>
<evidence type="ECO:0000256" key="8">
    <source>
        <dbReference type="ARBA" id="ARBA00023242"/>
    </source>
</evidence>
<name>A0A9Q0NH56_9DIPT</name>
<evidence type="ECO:0000256" key="3">
    <source>
        <dbReference type="ARBA" id="ARBA00006678"/>
    </source>
</evidence>
<evidence type="ECO:0000256" key="4">
    <source>
        <dbReference type="ARBA" id="ARBA00022490"/>
    </source>
</evidence>
<dbReference type="GO" id="GO:0000467">
    <property type="term" value="P:exonucleolytic trimming to generate mature 3'-end of 5.8S rRNA from tricistronic rRNA transcript (SSU-rRNA, 5.8S rRNA, LSU-rRNA)"/>
    <property type="evidence" value="ECO:0007669"/>
    <property type="project" value="TreeGrafter"/>
</dbReference>
<keyword evidence="5" id="KW-0698">rRNA processing</keyword>
<dbReference type="InterPro" id="IPR036345">
    <property type="entry name" value="ExoRNase_PH_dom2_sf"/>
</dbReference>